<dbReference type="OrthoDB" id="1164764at2"/>
<evidence type="ECO:0000313" key="2">
    <source>
        <dbReference type="Proteomes" id="UP000315540"/>
    </source>
</evidence>
<evidence type="ECO:0000313" key="1">
    <source>
        <dbReference type="EMBL" id="TPN89032.1"/>
    </source>
</evidence>
<dbReference type="AlphaFoldDB" id="A0A504JJR0"/>
<keyword evidence="2" id="KW-1185">Reference proteome</keyword>
<organism evidence="1 2">
    <name type="scientific">Aquimarina algicola</name>
    <dbReference type="NCBI Taxonomy" id="2589995"/>
    <lineage>
        <taxon>Bacteria</taxon>
        <taxon>Pseudomonadati</taxon>
        <taxon>Bacteroidota</taxon>
        <taxon>Flavobacteriia</taxon>
        <taxon>Flavobacteriales</taxon>
        <taxon>Flavobacteriaceae</taxon>
        <taxon>Aquimarina</taxon>
    </lineage>
</organism>
<dbReference type="RefSeq" id="WP_140589197.1">
    <property type="nucleotide sequence ID" value="NZ_VFWZ01000001.1"/>
</dbReference>
<dbReference type="Proteomes" id="UP000315540">
    <property type="component" value="Unassembled WGS sequence"/>
</dbReference>
<comment type="caution">
    <text evidence="1">The sequence shown here is derived from an EMBL/GenBank/DDBJ whole genome shotgun (WGS) entry which is preliminary data.</text>
</comment>
<gene>
    <name evidence="1" type="ORF">FHK87_02100</name>
</gene>
<sequence length="146" mass="16301">MKGFCIFLFLGFGICYSYAQENKIAPIAIEWEVLSSPLRMTPQEISTTNTVYHLQEVDLSIDLRKKALRNEEFMFVKASPVQSNSDKYNFTVSKPKKSSGFSISGRSNLSSLQNNTNSGEIKNTAYKDASLYSGAFCPITGLPLNY</sequence>
<reference evidence="1 2" key="1">
    <citation type="submission" date="2019-06" db="EMBL/GenBank/DDBJ databases">
        <authorList>
            <person name="Meng X."/>
        </authorList>
    </citation>
    <scope>NUCLEOTIDE SEQUENCE [LARGE SCALE GENOMIC DNA]</scope>
    <source>
        <strain evidence="1 2">M625</strain>
    </source>
</reference>
<name>A0A504JJR0_9FLAO</name>
<proteinExistence type="predicted"/>
<accession>A0A504JJR0</accession>
<protein>
    <submittedName>
        <fullName evidence="1">Uncharacterized protein</fullName>
    </submittedName>
</protein>
<dbReference type="EMBL" id="VFWZ01000001">
    <property type="protein sequence ID" value="TPN89032.1"/>
    <property type="molecule type" value="Genomic_DNA"/>
</dbReference>